<protein>
    <submittedName>
        <fullName evidence="1">Z DNA-binding protein</fullName>
    </submittedName>
</protein>
<dbReference type="GO" id="GO:0003677">
    <property type="term" value="F:DNA binding"/>
    <property type="evidence" value="ECO:0007669"/>
    <property type="project" value="UniProtKB-KW"/>
</dbReference>
<name>A0A8S5SAB9_9CAUD</name>
<accession>A0A8S5SAB9</accession>
<dbReference type="EMBL" id="BK032562">
    <property type="protein sequence ID" value="DAF48004.1"/>
    <property type="molecule type" value="Genomic_DNA"/>
</dbReference>
<proteinExistence type="predicted"/>
<reference evidence="1" key="1">
    <citation type="journal article" date="2021" name="Proc. Natl. Acad. Sci. U.S.A.">
        <title>A Catalog of Tens of Thousands of Viruses from Human Metagenomes Reveals Hidden Associations with Chronic Diseases.</title>
        <authorList>
            <person name="Tisza M.J."/>
            <person name="Buck C.B."/>
        </authorList>
    </citation>
    <scope>NUCLEOTIDE SEQUENCE</scope>
    <source>
        <strain evidence="1">CtgaY24</strain>
    </source>
</reference>
<organism evidence="1">
    <name type="scientific">Siphoviridae sp. ctgaY24</name>
    <dbReference type="NCBI Taxonomy" id="2827911"/>
    <lineage>
        <taxon>Viruses</taxon>
        <taxon>Duplodnaviria</taxon>
        <taxon>Heunggongvirae</taxon>
        <taxon>Uroviricota</taxon>
        <taxon>Caudoviricetes</taxon>
    </lineage>
</organism>
<evidence type="ECO:0000313" key="1">
    <source>
        <dbReference type="EMBL" id="DAF48004.1"/>
    </source>
</evidence>
<keyword evidence="1" id="KW-0238">DNA-binding</keyword>
<sequence>MYRCLSYLRNARTGTISTSINEILELCHCSLYSKGNRENTHRIKALFNIFIVRSDLTWDNQCDYKSLNNVNANAHLRFKVNKAVFDPPDNFVILYDTEWDKLMSISNRLSKSILLRVYLYIKSWNFQNTEAITESVCGCYKKETAIAEELHMSVRQLDNYLKALCDNGLIVKHITGSYKKNGKVYNAPNVYVLSSDLNVQQHIQEAVDRLKYAYKVDEFLPMVHKNRKMRKD</sequence>